<feature type="transmembrane region" description="Helical" evidence="1">
    <location>
        <begin position="62"/>
        <end position="95"/>
    </location>
</feature>
<dbReference type="GeneID" id="77011529"/>
<dbReference type="AlphaFoldDB" id="A0A090ZG26"/>
<dbReference type="OrthoDB" id="2679996at2"/>
<accession>A0A090ZG26</accession>
<dbReference type="PATRIC" id="fig|44252.3.peg.1232"/>
<reference evidence="3 5" key="2">
    <citation type="submission" date="2019-11" db="EMBL/GenBank/DDBJ databases">
        <title>Draft genome sequences of five Paenibacillus species of dairy origin.</title>
        <authorList>
            <person name="Olajide A.M."/>
            <person name="Chen S."/>
            <person name="Lapointe G."/>
        </authorList>
    </citation>
    <scope>NUCLEOTIDE SEQUENCE [LARGE SCALE GENOMIC DNA]</scope>
    <source>
        <strain evidence="3 5">3CT49</strain>
    </source>
</reference>
<dbReference type="STRING" id="44252.DJ90_771"/>
<protein>
    <submittedName>
        <fullName evidence="2">Putative membrane protein</fullName>
    </submittedName>
</protein>
<gene>
    <name evidence="2" type="ORF">DJ90_771</name>
    <name evidence="3" type="ORF">GNQ08_29325</name>
</gene>
<dbReference type="Proteomes" id="UP000442469">
    <property type="component" value="Unassembled WGS sequence"/>
</dbReference>
<evidence type="ECO:0000313" key="2">
    <source>
        <dbReference type="EMBL" id="KFN10284.1"/>
    </source>
</evidence>
<sequence>MRTNRPNGFALLLIALGVLILLGKLPQIFGFLTPVLGSLFGLVIAALMVGLGIYGIRQGNAFFGWIVLIIGVISLISKLAWLIVPVLGIGLIVYGISSLRGRRGY</sequence>
<keyword evidence="1" id="KW-0472">Membrane</keyword>
<evidence type="ECO:0000256" key="1">
    <source>
        <dbReference type="SAM" id="Phobius"/>
    </source>
</evidence>
<dbReference type="RefSeq" id="WP_036619784.1">
    <property type="nucleotide sequence ID" value="NZ_BGML01000011.1"/>
</dbReference>
<keyword evidence="1" id="KW-0812">Transmembrane</keyword>
<dbReference type="HOGENOM" id="CLU_175527_0_0_9"/>
<comment type="caution">
    <text evidence="2">The sequence shown here is derived from an EMBL/GenBank/DDBJ whole genome shotgun (WGS) entry which is preliminary data.</text>
</comment>
<name>A0A090ZG26_PAEMA</name>
<reference evidence="2 4" key="1">
    <citation type="submission" date="2014-04" db="EMBL/GenBank/DDBJ databases">
        <authorList>
            <person name="Bishop-Lilly K.A."/>
            <person name="Broomall S.M."/>
            <person name="Chain P.S."/>
            <person name="Chertkov O."/>
            <person name="Coyne S.R."/>
            <person name="Daligault H.E."/>
            <person name="Davenport K.W."/>
            <person name="Erkkila T."/>
            <person name="Frey K.G."/>
            <person name="Gibbons H.S."/>
            <person name="Gu W."/>
            <person name="Jaissle J."/>
            <person name="Johnson S.L."/>
            <person name="Koroleva G.I."/>
            <person name="Ladner J.T."/>
            <person name="Lo C.-C."/>
            <person name="Minogue T.D."/>
            <person name="Munk C."/>
            <person name="Palacios G.F."/>
            <person name="Redden C.L."/>
            <person name="Rosenzweig C.N."/>
            <person name="Scholz M.B."/>
            <person name="Teshima H."/>
            <person name="Xu Y."/>
        </authorList>
    </citation>
    <scope>NUCLEOTIDE SEQUENCE [LARGE SCALE GENOMIC DNA]</scope>
    <source>
        <strain evidence="2 4">8244</strain>
    </source>
</reference>
<keyword evidence="1" id="KW-1133">Transmembrane helix</keyword>
<feature type="transmembrane region" description="Helical" evidence="1">
    <location>
        <begin position="35"/>
        <end position="56"/>
    </location>
</feature>
<organism evidence="2 4">
    <name type="scientific">Paenibacillus macerans</name>
    <name type="common">Bacillus macerans</name>
    <dbReference type="NCBI Taxonomy" id="44252"/>
    <lineage>
        <taxon>Bacteria</taxon>
        <taxon>Bacillati</taxon>
        <taxon>Bacillota</taxon>
        <taxon>Bacilli</taxon>
        <taxon>Bacillales</taxon>
        <taxon>Paenibacillaceae</taxon>
        <taxon>Paenibacillus</taxon>
    </lineage>
</organism>
<feature type="transmembrane region" description="Helical" evidence="1">
    <location>
        <begin position="6"/>
        <end position="23"/>
    </location>
</feature>
<dbReference type="Proteomes" id="UP000029278">
    <property type="component" value="Unassembled WGS sequence"/>
</dbReference>
<evidence type="ECO:0000313" key="5">
    <source>
        <dbReference type="Proteomes" id="UP000442469"/>
    </source>
</evidence>
<dbReference type="EMBL" id="WNZZ01000044">
    <property type="protein sequence ID" value="MUG26449.1"/>
    <property type="molecule type" value="Genomic_DNA"/>
</dbReference>
<proteinExistence type="predicted"/>
<dbReference type="EMBL" id="JMQA01000018">
    <property type="protein sequence ID" value="KFN10284.1"/>
    <property type="molecule type" value="Genomic_DNA"/>
</dbReference>
<evidence type="ECO:0000313" key="3">
    <source>
        <dbReference type="EMBL" id="MUG26449.1"/>
    </source>
</evidence>
<evidence type="ECO:0000313" key="4">
    <source>
        <dbReference type="Proteomes" id="UP000029278"/>
    </source>
</evidence>
<keyword evidence="4" id="KW-1185">Reference proteome</keyword>